<accession>G4YW92</accession>
<evidence type="ECO:0000313" key="3">
    <source>
        <dbReference type="Proteomes" id="UP000002640"/>
    </source>
</evidence>
<gene>
    <name evidence="2" type="ORF">PHYSODRAFT_326025</name>
</gene>
<dbReference type="InParanoid" id="G4YW92"/>
<feature type="compositionally biased region" description="Polar residues" evidence="1">
    <location>
        <begin position="637"/>
        <end position="647"/>
    </location>
</feature>
<dbReference type="KEGG" id="psoj:PHYSODRAFT_326025"/>
<dbReference type="EMBL" id="JH159152">
    <property type="protein sequence ID" value="EGZ24982.1"/>
    <property type="molecule type" value="Genomic_DNA"/>
</dbReference>
<sequence>MPAGRSSLDLERRKQALRKRLALDFQPLRDTLTKGLDLLVDPEAAVFCTATVEGFCNALFAIAIKQLADAPAPRTGPPDTKITVFHLQVALRSHPELAELLQRAESARMALEFFLDDATSRALYERKLIASREAKHLLGDSAPPRYEHEEEGHSGRRGRDAEQEEELIRRHERTRSEWQKREDDPFSEVDFAMVLKCVHPAFTLSYNATMLLSALVRELLNEVCARADVDALQRRRHPPELLLEDLQGPLLEVFCGVSTGKTSPLEIGSLPDMGSLHTQIARTAIECLARYRLQSRRGKTLTLHFRVYQPGSSSALQPLHVLPDVVRDTPFAKLLAQIRTKCHLPVSVGHRGGTFSDTKGHGEFIAIYRAHQVEPSDTPAALAIPTGAVVYLVARRWWDLTRRSEARRGLLSSQRPQDALVRSLVAGSESKVKKELRTAGVGVHQVEEPTPLVHAKLGLTGTASNSSLLSKSSSSICLSRSPTRLPAAQEEDSLSVLLRERAAARREKEIKKRRALASSSSNNKNNLCEDTDSEETFARHHTRSQPPETLDEAWLEFEELAKSVRTTTERLAQWTQISKAGEAEPLNLSLQQLQSLEGEWRARLHSTQELAGRTRAAHQLAARMLSQVRSGRVPSKADTSSSSPQDV</sequence>
<proteinExistence type="predicted"/>
<keyword evidence="3" id="KW-1185">Reference proteome</keyword>
<feature type="compositionally biased region" description="Low complexity" evidence="1">
    <location>
        <begin position="516"/>
        <end position="526"/>
    </location>
</feature>
<organism evidence="2 3">
    <name type="scientific">Phytophthora sojae (strain P6497)</name>
    <name type="common">Soybean stem and root rot agent</name>
    <name type="synonym">Phytophthora megasperma f. sp. glycines</name>
    <dbReference type="NCBI Taxonomy" id="1094619"/>
    <lineage>
        <taxon>Eukaryota</taxon>
        <taxon>Sar</taxon>
        <taxon>Stramenopiles</taxon>
        <taxon>Oomycota</taxon>
        <taxon>Peronosporomycetes</taxon>
        <taxon>Peronosporales</taxon>
        <taxon>Peronosporaceae</taxon>
        <taxon>Phytophthora</taxon>
    </lineage>
</organism>
<dbReference type="RefSeq" id="XP_009520270.1">
    <property type="nucleotide sequence ID" value="XM_009521975.1"/>
</dbReference>
<feature type="region of interest" description="Disordered" evidence="1">
    <location>
        <begin position="616"/>
        <end position="647"/>
    </location>
</feature>
<dbReference type="GeneID" id="20645358"/>
<dbReference type="Proteomes" id="UP000002640">
    <property type="component" value="Unassembled WGS sequence"/>
</dbReference>
<feature type="region of interest" description="Disordered" evidence="1">
    <location>
        <begin position="512"/>
        <end position="548"/>
    </location>
</feature>
<evidence type="ECO:0000313" key="2">
    <source>
        <dbReference type="EMBL" id="EGZ24982.1"/>
    </source>
</evidence>
<dbReference type="OMA" id="IRMHART"/>
<feature type="region of interest" description="Disordered" evidence="1">
    <location>
        <begin position="139"/>
        <end position="181"/>
    </location>
</feature>
<protein>
    <submittedName>
        <fullName evidence="2">Uncharacterized protein</fullName>
    </submittedName>
</protein>
<name>G4YW92_PHYSP</name>
<dbReference type="AlphaFoldDB" id="G4YW92"/>
<reference evidence="2 3" key="1">
    <citation type="journal article" date="2006" name="Science">
        <title>Phytophthora genome sequences uncover evolutionary origins and mechanisms of pathogenesis.</title>
        <authorList>
            <person name="Tyler B.M."/>
            <person name="Tripathy S."/>
            <person name="Zhang X."/>
            <person name="Dehal P."/>
            <person name="Jiang R.H."/>
            <person name="Aerts A."/>
            <person name="Arredondo F.D."/>
            <person name="Baxter L."/>
            <person name="Bensasson D."/>
            <person name="Beynon J.L."/>
            <person name="Chapman J."/>
            <person name="Damasceno C.M."/>
            <person name="Dorrance A.E."/>
            <person name="Dou D."/>
            <person name="Dickerman A.W."/>
            <person name="Dubchak I.L."/>
            <person name="Garbelotto M."/>
            <person name="Gijzen M."/>
            <person name="Gordon S.G."/>
            <person name="Govers F."/>
            <person name="Grunwald N.J."/>
            <person name="Huang W."/>
            <person name="Ivors K.L."/>
            <person name="Jones R.W."/>
            <person name="Kamoun S."/>
            <person name="Krampis K."/>
            <person name="Lamour K.H."/>
            <person name="Lee M.K."/>
            <person name="McDonald W.H."/>
            <person name="Medina M."/>
            <person name="Meijer H.J."/>
            <person name="Nordberg E.K."/>
            <person name="Maclean D.J."/>
            <person name="Ospina-Giraldo M.D."/>
            <person name="Morris P.F."/>
            <person name="Phuntumart V."/>
            <person name="Putnam N.H."/>
            <person name="Rash S."/>
            <person name="Rose J.K."/>
            <person name="Sakihama Y."/>
            <person name="Salamov A.A."/>
            <person name="Savidor A."/>
            <person name="Scheuring C.F."/>
            <person name="Smith B.M."/>
            <person name="Sobral B.W."/>
            <person name="Terry A."/>
            <person name="Torto-Alalibo T.A."/>
            <person name="Win J."/>
            <person name="Xu Z."/>
            <person name="Zhang H."/>
            <person name="Grigoriev I.V."/>
            <person name="Rokhsar D.S."/>
            <person name="Boore J.L."/>
        </authorList>
    </citation>
    <scope>NUCLEOTIDE SEQUENCE [LARGE SCALE GENOMIC DNA]</scope>
    <source>
        <strain evidence="2 3">P6497</strain>
    </source>
</reference>
<feature type="compositionally biased region" description="Basic and acidic residues" evidence="1">
    <location>
        <begin position="145"/>
        <end position="181"/>
    </location>
</feature>
<evidence type="ECO:0000256" key="1">
    <source>
        <dbReference type="SAM" id="MobiDB-lite"/>
    </source>
</evidence>